<sequence length="121" mass="13526">MLEKTGFGYVIIDGKKYDHDVVIHVDGRISKRNKELSKPFKKRLHTPLAPPEIEELLHENPEVIVIGSGQFGALPIMDEVIKAIKSKGIELIVDVTPRVLEVINKLRAEGKRLAAILHVTC</sequence>
<name>A0A497EZY4_9CREN</name>
<dbReference type="PANTHER" id="PTHR15811">
    <property type="entry name" value="MTH938 DOMAIN-CONTAINING PROTEIN"/>
    <property type="match status" value="1"/>
</dbReference>
<dbReference type="Proteomes" id="UP000269499">
    <property type="component" value="Unassembled WGS sequence"/>
</dbReference>
<dbReference type="InterPro" id="IPR036748">
    <property type="entry name" value="MTH938-like_sf"/>
</dbReference>
<dbReference type="Gene3D" id="3.40.1230.10">
    <property type="entry name" value="MTH938-like"/>
    <property type="match status" value="1"/>
</dbReference>
<reference evidence="1 2" key="1">
    <citation type="submission" date="2018-06" db="EMBL/GenBank/DDBJ databases">
        <title>Extensive metabolic versatility and redundancy in microbially diverse, dynamic hydrothermal sediments.</title>
        <authorList>
            <person name="Dombrowski N."/>
            <person name="Teske A."/>
            <person name="Baker B.J."/>
        </authorList>
    </citation>
    <scope>NUCLEOTIDE SEQUENCE [LARGE SCALE GENOMIC DNA]</scope>
    <source>
        <strain evidence="1">B20_G2</strain>
    </source>
</reference>
<dbReference type="GO" id="GO:0005737">
    <property type="term" value="C:cytoplasm"/>
    <property type="evidence" value="ECO:0007669"/>
    <property type="project" value="TreeGrafter"/>
</dbReference>
<evidence type="ECO:0000313" key="1">
    <source>
        <dbReference type="EMBL" id="RLE52766.1"/>
    </source>
</evidence>
<accession>A0A497EZY4</accession>
<organism evidence="1 2">
    <name type="scientific">Thermoproteota archaeon</name>
    <dbReference type="NCBI Taxonomy" id="2056631"/>
    <lineage>
        <taxon>Archaea</taxon>
        <taxon>Thermoproteota</taxon>
    </lineage>
</organism>
<proteinExistence type="predicted"/>
<comment type="caution">
    <text evidence="1">The sequence shown here is derived from an EMBL/GenBank/DDBJ whole genome shotgun (WGS) entry which is preliminary data.</text>
</comment>
<dbReference type="SUPFAM" id="SSF64076">
    <property type="entry name" value="MTH938-like"/>
    <property type="match status" value="1"/>
</dbReference>
<evidence type="ECO:0000313" key="2">
    <source>
        <dbReference type="Proteomes" id="UP000269499"/>
    </source>
</evidence>
<gene>
    <name evidence="1" type="ORF">DRJ26_04290</name>
</gene>
<dbReference type="InterPro" id="IPR007523">
    <property type="entry name" value="NDUFAF3/AAMDC"/>
</dbReference>
<dbReference type="EMBL" id="QMRA01000099">
    <property type="protein sequence ID" value="RLE52766.1"/>
    <property type="molecule type" value="Genomic_DNA"/>
</dbReference>
<dbReference type="InterPro" id="IPR034096">
    <property type="entry name" value="AAMDC"/>
</dbReference>
<dbReference type="PANTHER" id="PTHR15811:SF5">
    <property type="entry name" value="MTH938 DOMAIN-CONTAINING PROTEIN"/>
    <property type="match status" value="1"/>
</dbReference>
<dbReference type="Pfam" id="PF04430">
    <property type="entry name" value="DUF498"/>
    <property type="match status" value="1"/>
</dbReference>
<dbReference type="AlphaFoldDB" id="A0A497EZY4"/>
<protein>
    <submittedName>
        <fullName evidence="1">Uncharacterized protein</fullName>
    </submittedName>
</protein>
<dbReference type="CDD" id="cd05126">
    <property type="entry name" value="Mth938"/>
    <property type="match status" value="1"/>
</dbReference>